<dbReference type="NCBIfam" id="NF002490">
    <property type="entry name" value="PRK01777.1"/>
    <property type="match status" value="1"/>
</dbReference>
<dbReference type="Proteomes" id="UP001501323">
    <property type="component" value="Unassembled WGS sequence"/>
</dbReference>
<accession>A0ABP9E2F3</accession>
<dbReference type="InterPro" id="IPR005346">
    <property type="entry name" value="RnfH"/>
</dbReference>
<evidence type="ECO:0000313" key="4">
    <source>
        <dbReference type="Proteomes" id="UP001501323"/>
    </source>
</evidence>
<dbReference type="SUPFAM" id="SSF54285">
    <property type="entry name" value="MoaD/ThiS"/>
    <property type="match status" value="1"/>
</dbReference>
<sequence length="96" mass="10228">MTRPGGGREASATVAVEVVRAWPRAHQEARLRLPAGATVADAIAASGIDLEGVTGYAVFGVRVAVETPLCDGDRLELLRPLRIDPKDARRRRARAG</sequence>
<dbReference type="RefSeq" id="WP_345295075.1">
    <property type="nucleotide sequence ID" value="NZ_BAABJY010000002.1"/>
</dbReference>
<dbReference type="PANTHER" id="PTHR37483">
    <property type="entry name" value="UPF0125 PROTEIN RATB"/>
    <property type="match status" value="1"/>
</dbReference>
<evidence type="ECO:0000256" key="1">
    <source>
        <dbReference type="ARBA" id="ARBA00010645"/>
    </source>
</evidence>
<evidence type="ECO:0000313" key="3">
    <source>
        <dbReference type="EMBL" id="GAA4865433.1"/>
    </source>
</evidence>
<name>A0ABP9E2F3_9GAMM</name>
<comment type="caution">
    <text evidence="3">The sequence shown here is derived from an EMBL/GenBank/DDBJ whole genome shotgun (WGS) entry which is preliminary data.</text>
</comment>
<protein>
    <recommendedName>
        <fullName evidence="2">UPF0125 protein GCM10023332_17000</fullName>
    </recommendedName>
</protein>
<dbReference type="Pfam" id="PF03658">
    <property type="entry name" value="Ub-RnfH"/>
    <property type="match status" value="1"/>
</dbReference>
<keyword evidence="4" id="KW-1185">Reference proteome</keyword>
<dbReference type="Gene3D" id="3.10.20.280">
    <property type="entry name" value="RnfH-like"/>
    <property type="match status" value="1"/>
</dbReference>
<dbReference type="EMBL" id="BAABJY010000002">
    <property type="protein sequence ID" value="GAA4865433.1"/>
    <property type="molecule type" value="Genomic_DNA"/>
</dbReference>
<proteinExistence type="inferred from homology"/>
<dbReference type="HAMAP" id="MF_00460">
    <property type="entry name" value="UPF0125_RnfH"/>
    <property type="match status" value="1"/>
</dbReference>
<dbReference type="InterPro" id="IPR037021">
    <property type="entry name" value="RnfH_sf"/>
</dbReference>
<dbReference type="PANTHER" id="PTHR37483:SF1">
    <property type="entry name" value="UPF0125 PROTEIN RATB"/>
    <property type="match status" value="1"/>
</dbReference>
<dbReference type="InterPro" id="IPR016155">
    <property type="entry name" value="Mopterin_synth/thiamin_S_b"/>
</dbReference>
<organism evidence="3 4">
    <name type="scientific">Luteimonas vadosa</name>
    <dbReference type="NCBI Taxonomy" id="1165507"/>
    <lineage>
        <taxon>Bacteria</taxon>
        <taxon>Pseudomonadati</taxon>
        <taxon>Pseudomonadota</taxon>
        <taxon>Gammaproteobacteria</taxon>
        <taxon>Lysobacterales</taxon>
        <taxon>Lysobacteraceae</taxon>
        <taxon>Luteimonas</taxon>
    </lineage>
</organism>
<reference evidence="4" key="1">
    <citation type="journal article" date="2019" name="Int. J. Syst. Evol. Microbiol.">
        <title>The Global Catalogue of Microorganisms (GCM) 10K type strain sequencing project: providing services to taxonomists for standard genome sequencing and annotation.</title>
        <authorList>
            <consortium name="The Broad Institute Genomics Platform"/>
            <consortium name="The Broad Institute Genome Sequencing Center for Infectious Disease"/>
            <person name="Wu L."/>
            <person name="Ma J."/>
        </authorList>
    </citation>
    <scope>NUCLEOTIDE SEQUENCE [LARGE SCALE GENOMIC DNA]</scope>
    <source>
        <strain evidence="4">JCM 18392</strain>
    </source>
</reference>
<comment type="similarity">
    <text evidence="1 2">Belongs to the UPF0125 (RnfH) family.</text>
</comment>
<evidence type="ECO:0000256" key="2">
    <source>
        <dbReference type="HAMAP-Rule" id="MF_00460"/>
    </source>
</evidence>
<gene>
    <name evidence="3" type="ORF">GCM10023332_17000</name>
</gene>